<evidence type="ECO:0000313" key="2">
    <source>
        <dbReference type="EMBL" id="KAH9380952.1"/>
    </source>
</evidence>
<gene>
    <name evidence="2" type="ORF">HPB48_008171</name>
</gene>
<proteinExistence type="predicted"/>
<feature type="compositionally biased region" description="Basic residues" evidence="1">
    <location>
        <begin position="78"/>
        <end position="87"/>
    </location>
</feature>
<accession>A0A9J6H1Q2</accession>
<dbReference type="VEuPathDB" id="VectorBase:HLOH_042166"/>
<organism evidence="2 3">
    <name type="scientific">Haemaphysalis longicornis</name>
    <name type="common">Bush tick</name>
    <dbReference type="NCBI Taxonomy" id="44386"/>
    <lineage>
        <taxon>Eukaryota</taxon>
        <taxon>Metazoa</taxon>
        <taxon>Ecdysozoa</taxon>
        <taxon>Arthropoda</taxon>
        <taxon>Chelicerata</taxon>
        <taxon>Arachnida</taxon>
        <taxon>Acari</taxon>
        <taxon>Parasitiformes</taxon>
        <taxon>Ixodida</taxon>
        <taxon>Ixodoidea</taxon>
        <taxon>Ixodidae</taxon>
        <taxon>Haemaphysalinae</taxon>
        <taxon>Haemaphysalis</taxon>
    </lineage>
</organism>
<keyword evidence="3" id="KW-1185">Reference proteome</keyword>
<dbReference type="EMBL" id="JABSTR010000011">
    <property type="protein sequence ID" value="KAH9380952.1"/>
    <property type="molecule type" value="Genomic_DNA"/>
</dbReference>
<protein>
    <submittedName>
        <fullName evidence="2">Uncharacterized protein</fullName>
    </submittedName>
</protein>
<dbReference type="AlphaFoldDB" id="A0A9J6H1Q2"/>
<reference evidence="2 3" key="1">
    <citation type="journal article" date="2020" name="Cell">
        <title>Large-Scale Comparative Analyses of Tick Genomes Elucidate Their Genetic Diversity and Vector Capacities.</title>
        <authorList>
            <consortium name="Tick Genome and Microbiome Consortium (TIGMIC)"/>
            <person name="Jia N."/>
            <person name="Wang J."/>
            <person name="Shi W."/>
            <person name="Du L."/>
            <person name="Sun Y."/>
            <person name="Zhan W."/>
            <person name="Jiang J.F."/>
            <person name="Wang Q."/>
            <person name="Zhang B."/>
            <person name="Ji P."/>
            <person name="Bell-Sakyi L."/>
            <person name="Cui X.M."/>
            <person name="Yuan T.T."/>
            <person name="Jiang B.G."/>
            <person name="Yang W.F."/>
            <person name="Lam T.T."/>
            <person name="Chang Q.C."/>
            <person name="Ding S.J."/>
            <person name="Wang X.J."/>
            <person name="Zhu J.G."/>
            <person name="Ruan X.D."/>
            <person name="Zhao L."/>
            <person name="Wei J.T."/>
            <person name="Ye R.Z."/>
            <person name="Que T.C."/>
            <person name="Du C.H."/>
            <person name="Zhou Y.H."/>
            <person name="Cheng J.X."/>
            <person name="Dai P.F."/>
            <person name="Guo W.B."/>
            <person name="Han X.H."/>
            <person name="Huang E.J."/>
            <person name="Li L.F."/>
            <person name="Wei W."/>
            <person name="Gao Y.C."/>
            <person name="Liu J.Z."/>
            <person name="Shao H.Z."/>
            <person name="Wang X."/>
            <person name="Wang C.C."/>
            <person name="Yang T.C."/>
            <person name="Huo Q.B."/>
            <person name="Li W."/>
            <person name="Chen H.Y."/>
            <person name="Chen S.E."/>
            <person name="Zhou L.G."/>
            <person name="Ni X.B."/>
            <person name="Tian J.H."/>
            <person name="Sheng Y."/>
            <person name="Liu T."/>
            <person name="Pan Y.S."/>
            <person name="Xia L.Y."/>
            <person name="Li J."/>
            <person name="Zhao F."/>
            <person name="Cao W.C."/>
        </authorList>
    </citation>
    <scope>NUCLEOTIDE SEQUENCE [LARGE SCALE GENOMIC DNA]</scope>
    <source>
        <strain evidence="2">HaeL-2018</strain>
    </source>
</reference>
<feature type="compositionally biased region" description="Basic and acidic residues" evidence="1">
    <location>
        <begin position="66"/>
        <end position="77"/>
    </location>
</feature>
<dbReference type="Proteomes" id="UP000821853">
    <property type="component" value="Chromosome 9"/>
</dbReference>
<sequence length="127" mass="14989">MWKCSDITTNPKEQTTHLLNILHDVQWEAALPSSTSEHQQVLHRKARGAADSHGVGKAFARRKTKDKTFLLDDESFKKRSREKRKTTRQQDDRYSQMKFNHEKRRTYNFPVTRSHNREFDEISCGQA</sequence>
<evidence type="ECO:0000256" key="1">
    <source>
        <dbReference type="SAM" id="MobiDB-lite"/>
    </source>
</evidence>
<feature type="region of interest" description="Disordered" evidence="1">
    <location>
        <begin position="34"/>
        <end position="112"/>
    </location>
</feature>
<name>A0A9J6H1Q2_HAELO</name>
<comment type="caution">
    <text evidence="2">The sequence shown here is derived from an EMBL/GenBank/DDBJ whole genome shotgun (WGS) entry which is preliminary data.</text>
</comment>
<evidence type="ECO:0000313" key="3">
    <source>
        <dbReference type="Proteomes" id="UP000821853"/>
    </source>
</evidence>